<evidence type="ECO:0000313" key="4">
    <source>
        <dbReference type="Proteomes" id="UP000310066"/>
    </source>
</evidence>
<dbReference type="NCBIfam" id="NF040572">
    <property type="entry name" value="heme_bind_FMP"/>
    <property type="match status" value="1"/>
</dbReference>
<proteinExistence type="predicted"/>
<feature type="chain" id="PRO_5020708117" description="Galactose oxidase-like Early set domain-containing protein" evidence="2">
    <location>
        <begin position="21"/>
        <end position="465"/>
    </location>
</feature>
<organism evidence="3 4">
    <name type="scientific">Friedmanniomyces endolithicus</name>
    <dbReference type="NCBI Taxonomy" id="329885"/>
    <lineage>
        <taxon>Eukaryota</taxon>
        <taxon>Fungi</taxon>
        <taxon>Dikarya</taxon>
        <taxon>Ascomycota</taxon>
        <taxon>Pezizomycotina</taxon>
        <taxon>Dothideomycetes</taxon>
        <taxon>Dothideomycetidae</taxon>
        <taxon>Mycosphaerellales</taxon>
        <taxon>Teratosphaeriaceae</taxon>
        <taxon>Friedmanniomyces</taxon>
    </lineage>
</organism>
<keyword evidence="2" id="KW-0732">Signal</keyword>
<protein>
    <recommendedName>
        <fullName evidence="5">Galactose oxidase-like Early set domain-containing protein</fullName>
    </recommendedName>
</protein>
<evidence type="ECO:0000256" key="2">
    <source>
        <dbReference type="SAM" id="SignalP"/>
    </source>
</evidence>
<name>A0A4U0UYJ4_9PEZI</name>
<feature type="region of interest" description="Disordered" evidence="1">
    <location>
        <begin position="446"/>
        <end position="465"/>
    </location>
</feature>
<evidence type="ECO:0008006" key="5">
    <source>
        <dbReference type="Google" id="ProtNLM"/>
    </source>
</evidence>
<evidence type="ECO:0000313" key="3">
    <source>
        <dbReference type="EMBL" id="TKA41224.1"/>
    </source>
</evidence>
<dbReference type="OrthoDB" id="1933717at2759"/>
<gene>
    <name evidence="3" type="ORF">B0A54_07746</name>
</gene>
<evidence type="ECO:0000256" key="1">
    <source>
        <dbReference type="SAM" id="MobiDB-lite"/>
    </source>
</evidence>
<dbReference type="Proteomes" id="UP000310066">
    <property type="component" value="Unassembled WGS sequence"/>
</dbReference>
<dbReference type="InterPro" id="IPR047975">
    <property type="entry name" value="Heme_bind_FMP"/>
</dbReference>
<dbReference type="AlphaFoldDB" id="A0A4U0UYJ4"/>
<feature type="signal peptide" evidence="2">
    <location>
        <begin position="1"/>
        <end position="20"/>
    </location>
</feature>
<comment type="caution">
    <text evidence="3">The sequence shown here is derived from an EMBL/GenBank/DDBJ whole genome shotgun (WGS) entry which is preliminary data.</text>
</comment>
<dbReference type="EMBL" id="NAJP01000029">
    <property type="protein sequence ID" value="TKA41224.1"/>
    <property type="molecule type" value="Genomic_DNA"/>
</dbReference>
<reference evidence="3 4" key="1">
    <citation type="submission" date="2017-03" db="EMBL/GenBank/DDBJ databases">
        <title>Genomes of endolithic fungi from Antarctica.</title>
        <authorList>
            <person name="Coleine C."/>
            <person name="Masonjones S."/>
            <person name="Stajich J.E."/>
        </authorList>
    </citation>
    <scope>NUCLEOTIDE SEQUENCE [LARGE SCALE GENOMIC DNA]</scope>
    <source>
        <strain evidence="3 4">CCFEE 5311</strain>
    </source>
</reference>
<sequence length="465" mass="48147">MAPMTATVLATLALLSSTTAHPGGAYKAPKFPSASISLYDQLFCAGSSLIVGTPFNLKAGTCQNSPSNTTYISANICLSDAVPWGYECKSGNFSGTGFNTIFRPNSGPPGGTTFKNAFTPAPPTAPSENVLELNLTTETLNFGSPLGTVPNRGLGSQAPVFLNGVPYVQSVNDVSNLATGGRNGAPLGIHFETGLWMHLPASTVDPPLAASVVRMGSIPHGTTINAQALEPTQTFKGPPQIPAVDITPFVIGSNPPIKIKFASQTASNVATPRLPQDLSKFIAAGTITQEILQDPNVVLRTANKGKNIIQTQVFTVSTAATSPELGGGTANIAFLLGTGSQGPNANAATMTATFWINTVQSTLTVPGTPTGGTGSAPLRVVQSPEPPHPGARVPSFVLPPSTVVGEHTITVTHTEIQYSQTVNLNFAGLTWPHVSVATLVPTEELPVHGHEDDDLGPRIVGQNGH</sequence>
<accession>A0A4U0UYJ4</accession>